<proteinExistence type="predicted"/>
<dbReference type="OrthoDB" id="956460at2"/>
<reference evidence="2" key="1">
    <citation type="submission" date="2016-11" db="EMBL/GenBank/DDBJ databases">
        <authorList>
            <person name="Varghese N."/>
            <person name="Submissions S."/>
        </authorList>
    </citation>
    <scope>NUCLEOTIDE SEQUENCE [LARGE SCALE GENOMIC DNA]</scope>
    <source>
        <strain evidence="2">DSM 26899</strain>
    </source>
</reference>
<dbReference type="Proteomes" id="UP000184364">
    <property type="component" value="Unassembled WGS sequence"/>
</dbReference>
<dbReference type="STRING" id="1302687.SAMN05444267_10065"/>
<dbReference type="AlphaFoldDB" id="A0A1M6U009"/>
<protein>
    <recommendedName>
        <fullName evidence="3">Lipoprotein</fullName>
    </recommendedName>
</protein>
<accession>A0A1M6U009</accession>
<gene>
    <name evidence="1" type="ORF">SAMN05444267_10065</name>
</gene>
<evidence type="ECO:0000313" key="2">
    <source>
        <dbReference type="Proteomes" id="UP000184364"/>
    </source>
</evidence>
<name>A0A1M6U009_9FLAO</name>
<dbReference type="PROSITE" id="PS51257">
    <property type="entry name" value="PROKAR_LIPOPROTEIN"/>
    <property type="match status" value="1"/>
</dbReference>
<sequence>MKKKLMSLIAAAIISTTIISCSNSKKESNTPEPAQQEILNYSKFSKGNGMIDSTLVNLVIKDNNVEGKMLWLPDGKDAKVGILHGTKNENGDLNLIFEHFQEGIKSNDSMVIKLTPNQMIIKDVWEINPDTKIKTPALDARDTLEKSTTDVIPKQWNQRLERIFNK</sequence>
<dbReference type="RefSeq" id="WP_073291471.1">
    <property type="nucleotide sequence ID" value="NZ_FRAV01000006.1"/>
</dbReference>
<keyword evidence="2" id="KW-1185">Reference proteome</keyword>
<evidence type="ECO:0000313" key="1">
    <source>
        <dbReference type="EMBL" id="SHK62585.1"/>
    </source>
</evidence>
<dbReference type="EMBL" id="FRAV01000006">
    <property type="protein sequence ID" value="SHK62585.1"/>
    <property type="molecule type" value="Genomic_DNA"/>
</dbReference>
<evidence type="ECO:0008006" key="3">
    <source>
        <dbReference type="Google" id="ProtNLM"/>
    </source>
</evidence>
<organism evidence="1 2">
    <name type="scientific">Chryseobacterium polytrichastri</name>
    <dbReference type="NCBI Taxonomy" id="1302687"/>
    <lineage>
        <taxon>Bacteria</taxon>
        <taxon>Pseudomonadati</taxon>
        <taxon>Bacteroidota</taxon>
        <taxon>Flavobacteriia</taxon>
        <taxon>Flavobacteriales</taxon>
        <taxon>Weeksellaceae</taxon>
        <taxon>Chryseobacterium group</taxon>
        <taxon>Chryseobacterium</taxon>
    </lineage>
</organism>